<gene>
    <name evidence="2" type="ORF">MDMS009_1144</name>
</gene>
<feature type="transmembrane region" description="Helical" evidence="1">
    <location>
        <begin position="21"/>
        <end position="41"/>
    </location>
</feature>
<evidence type="ECO:0000313" key="3">
    <source>
        <dbReference type="Proteomes" id="UP000004679"/>
    </source>
</evidence>
<keyword evidence="1" id="KW-1133">Transmembrane helix</keyword>
<organism evidence="2 3">
    <name type="scientific">Methylophaga thiooxydans DMS010</name>
    <dbReference type="NCBI Taxonomy" id="637616"/>
    <lineage>
        <taxon>Bacteria</taxon>
        <taxon>Pseudomonadati</taxon>
        <taxon>Pseudomonadota</taxon>
        <taxon>Gammaproteobacteria</taxon>
        <taxon>Thiotrichales</taxon>
        <taxon>Piscirickettsiaceae</taxon>
        <taxon>Methylophaga</taxon>
    </lineage>
</organism>
<accession>C0N4S5</accession>
<dbReference type="RefSeq" id="WP_008290777.1">
    <property type="nucleotide sequence ID" value="NZ_GG657895.1"/>
</dbReference>
<keyword evidence="1" id="KW-0812">Transmembrane</keyword>
<dbReference type="Proteomes" id="UP000004679">
    <property type="component" value="Unassembled WGS sequence"/>
</dbReference>
<proteinExistence type="predicted"/>
<keyword evidence="3" id="KW-1185">Reference proteome</keyword>
<dbReference type="EMBL" id="GG657895">
    <property type="protein sequence ID" value="EEF80248.1"/>
    <property type="molecule type" value="Genomic_DNA"/>
</dbReference>
<protein>
    <recommendedName>
        <fullName evidence="4">YcxB-like protein domain-containing protein</fullName>
    </recommendedName>
</protein>
<dbReference type="AlphaFoldDB" id="C0N4S5"/>
<evidence type="ECO:0008006" key="4">
    <source>
        <dbReference type="Google" id="ProtNLM"/>
    </source>
</evidence>
<dbReference type="HOGENOM" id="CLU_1720214_0_0_6"/>
<evidence type="ECO:0000313" key="2">
    <source>
        <dbReference type="EMBL" id="EEF80248.1"/>
    </source>
</evidence>
<keyword evidence="1" id="KW-0472">Membrane</keyword>
<dbReference type="Pfam" id="PF07254">
    <property type="entry name" value="Cpta_toxin"/>
    <property type="match status" value="1"/>
</dbReference>
<sequence length="152" mass="17827">MENRDEKRGFSWMTVLIKTSRGVVVYLFGIHIVAIFTLWLIEIDVIFSSLLSMLICLSLFVYCRRYLGVMRHKRLTQLRLDKQNQCFLSFSDNSLKGPYSLKGSVIFNVALIMYLRSGKHLLSKPVFIPKDAVDDKAWRHLRVRLRDPDSWD</sequence>
<evidence type="ECO:0000256" key="1">
    <source>
        <dbReference type="SAM" id="Phobius"/>
    </source>
</evidence>
<name>C0N4S5_9GAMM</name>
<reference evidence="2 3" key="1">
    <citation type="journal article" date="2011" name="J. Bacteriol.">
        <title>Draft genome sequence of the chemolithoheterotrophic, halophilic methylotroph Methylophaga thiooxydans DMS010.</title>
        <authorList>
            <person name="Boden R."/>
            <person name="Ferriera S."/>
            <person name="Johnson J."/>
            <person name="Kelly D.P."/>
            <person name="Murrell J.C."/>
            <person name="Schafer H."/>
        </authorList>
    </citation>
    <scope>NUCLEOTIDE SEQUENCE [LARGE SCALE GENOMIC DNA]</scope>
    <source>
        <strain evidence="2 3">DMS010</strain>
    </source>
</reference>
<dbReference type="InterPro" id="IPR009883">
    <property type="entry name" value="YgfX"/>
</dbReference>
<feature type="transmembrane region" description="Helical" evidence="1">
    <location>
        <begin position="47"/>
        <end position="67"/>
    </location>
</feature>